<feature type="domain" description="Sulfatase N-terminal" evidence="4">
    <location>
        <begin position="6"/>
        <end position="367"/>
    </location>
</feature>
<dbReference type="GO" id="GO:0005737">
    <property type="term" value="C:cytoplasm"/>
    <property type="evidence" value="ECO:0007669"/>
    <property type="project" value="TreeGrafter"/>
</dbReference>
<comment type="similarity">
    <text evidence="1">Belongs to the sulfatase family.</text>
</comment>
<keyword evidence="3 5" id="KW-0378">Hydrolase</keyword>
<protein>
    <submittedName>
        <fullName evidence="5">Arylsulfatase</fullName>
        <ecNumber evidence="5">3.1.6.1</ecNumber>
    </submittedName>
</protein>
<reference evidence="5" key="1">
    <citation type="submission" date="2019-08" db="EMBL/GenBank/DDBJ databases">
        <authorList>
            <person name="Kucharzyk K."/>
            <person name="Murdoch R.W."/>
            <person name="Higgins S."/>
            <person name="Loffler F."/>
        </authorList>
    </citation>
    <scope>NUCLEOTIDE SEQUENCE</scope>
</reference>
<evidence type="ECO:0000259" key="4">
    <source>
        <dbReference type="Pfam" id="PF00884"/>
    </source>
</evidence>
<dbReference type="SUPFAM" id="SSF53649">
    <property type="entry name" value="Alkaline phosphatase-like"/>
    <property type="match status" value="1"/>
</dbReference>
<dbReference type="InterPro" id="IPR024607">
    <property type="entry name" value="Sulfatase_CS"/>
</dbReference>
<keyword evidence="2" id="KW-0479">Metal-binding</keyword>
<sequence length="481" mass="55801">MENKKPNILWICTDQQRFDTLGCYGNKFVNTPVLDKIAEEGALFETAISQSPVCSPSRGCFLTGRYPNTCQTRQNGADIPDTEVLVTKLFHENGYRCGLSGKLHIRACNPKSGCTEIESRIDDGYDEFHWSHDTAPVWGLHNEYYHWLDSKFGKTYTTSKSKESKWVEYGMPVEQSQSYWCAEKAIDFIKQNQDRPWLFSVNMYDPHHPFDPPKELFDTYLKNLKNLPLPNYTEGEEKTKTIWQQQDNTGAYNHHAGYPFSEMNEKDHRMLKVAYYAMCDNIDIQVGRMLEALKETDQYDNTIIVFHSDHGEMLGDHGVYLKGPFFYDCCIRVPLIISWPGHIKPARYPQLVELMDIPQTLLELCGYERYEGMQGASIVPLLEGKKEVLHKNAYSDYMNAMPWHRNPIAYASMVRTEDWKLIVSHAGNGEGELYDLKEDSAEQHNLFHLPAYRDIKLELYAQLLDRWAQQIDPFPVRKADW</sequence>
<dbReference type="EC" id="3.1.6.1" evidence="5"/>
<proteinExistence type="inferred from homology"/>
<dbReference type="GO" id="GO:0046872">
    <property type="term" value="F:metal ion binding"/>
    <property type="evidence" value="ECO:0007669"/>
    <property type="project" value="UniProtKB-KW"/>
</dbReference>
<accession>A0A644Y4Y6</accession>
<dbReference type="Gene3D" id="3.40.720.10">
    <property type="entry name" value="Alkaline Phosphatase, subunit A"/>
    <property type="match status" value="1"/>
</dbReference>
<dbReference type="EMBL" id="VSSQ01004073">
    <property type="protein sequence ID" value="MPM23616.1"/>
    <property type="molecule type" value="Genomic_DNA"/>
</dbReference>
<name>A0A644Y4Y6_9ZZZZ</name>
<dbReference type="InterPro" id="IPR017850">
    <property type="entry name" value="Alkaline_phosphatase_core_sf"/>
</dbReference>
<evidence type="ECO:0000256" key="2">
    <source>
        <dbReference type="ARBA" id="ARBA00022723"/>
    </source>
</evidence>
<evidence type="ECO:0000256" key="1">
    <source>
        <dbReference type="ARBA" id="ARBA00008779"/>
    </source>
</evidence>
<organism evidence="5">
    <name type="scientific">bioreactor metagenome</name>
    <dbReference type="NCBI Taxonomy" id="1076179"/>
    <lineage>
        <taxon>unclassified sequences</taxon>
        <taxon>metagenomes</taxon>
        <taxon>ecological metagenomes</taxon>
    </lineage>
</organism>
<dbReference type="PANTHER" id="PTHR45953:SF1">
    <property type="entry name" value="IDURONATE 2-SULFATASE"/>
    <property type="match status" value="1"/>
</dbReference>
<dbReference type="Pfam" id="PF00884">
    <property type="entry name" value="Sulfatase"/>
    <property type="match status" value="1"/>
</dbReference>
<dbReference type="PROSITE" id="PS00523">
    <property type="entry name" value="SULFATASE_1"/>
    <property type="match status" value="1"/>
</dbReference>
<dbReference type="GO" id="GO:0004065">
    <property type="term" value="F:arylsulfatase activity"/>
    <property type="evidence" value="ECO:0007669"/>
    <property type="project" value="UniProtKB-EC"/>
</dbReference>
<evidence type="ECO:0000313" key="5">
    <source>
        <dbReference type="EMBL" id="MPM23616.1"/>
    </source>
</evidence>
<dbReference type="PANTHER" id="PTHR45953">
    <property type="entry name" value="IDURONATE 2-SULFATASE"/>
    <property type="match status" value="1"/>
</dbReference>
<evidence type="ECO:0000256" key="3">
    <source>
        <dbReference type="ARBA" id="ARBA00022801"/>
    </source>
</evidence>
<dbReference type="AlphaFoldDB" id="A0A644Y4Y6"/>
<dbReference type="InterPro" id="IPR000917">
    <property type="entry name" value="Sulfatase_N"/>
</dbReference>
<comment type="caution">
    <text evidence="5">The sequence shown here is derived from an EMBL/GenBank/DDBJ whole genome shotgun (WGS) entry which is preliminary data.</text>
</comment>
<gene>
    <name evidence="5" type="ORF">SDC9_70090</name>
</gene>